<gene>
    <name evidence="10" type="ORF">SKAU_G00214000</name>
</gene>
<reference evidence="10" key="1">
    <citation type="journal article" date="2023" name="Science">
        <title>Genome structures resolve the early diversification of teleost fishes.</title>
        <authorList>
            <person name="Parey E."/>
            <person name="Louis A."/>
            <person name="Montfort J."/>
            <person name="Bouchez O."/>
            <person name="Roques C."/>
            <person name="Iampietro C."/>
            <person name="Lluch J."/>
            <person name="Castinel A."/>
            <person name="Donnadieu C."/>
            <person name="Desvignes T."/>
            <person name="Floi Bucao C."/>
            <person name="Jouanno E."/>
            <person name="Wen M."/>
            <person name="Mejri S."/>
            <person name="Dirks R."/>
            <person name="Jansen H."/>
            <person name="Henkel C."/>
            <person name="Chen W.J."/>
            <person name="Zahm M."/>
            <person name="Cabau C."/>
            <person name="Klopp C."/>
            <person name="Thompson A.W."/>
            <person name="Robinson-Rechavi M."/>
            <person name="Braasch I."/>
            <person name="Lecointre G."/>
            <person name="Bobe J."/>
            <person name="Postlethwait J.H."/>
            <person name="Berthelot C."/>
            <person name="Roest Crollius H."/>
            <person name="Guiguen Y."/>
        </authorList>
    </citation>
    <scope>NUCLEOTIDE SEQUENCE</scope>
    <source>
        <strain evidence="10">WJC10195</strain>
    </source>
</reference>
<dbReference type="InterPro" id="IPR048522">
    <property type="entry name" value="Death_3_fish"/>
</dbReference>
<evidence type="ECO:0000256" key="2">
    <source>
        <dbReference type="ARBA" id="ARBA00022525"/>
    </source>
</evidence>
<accession>A0A9Q1F9W0</accession>
<dbReference type="Pfam" id="PF21733">
    <property type="entry name" value="Death_3"/>
    <property type="match status" value="1"/>
</dbReference>
<evidence type="ECO:0000256" key="5">
    <source>
        <dbReference type="ARBA" id="ARBA00022737"/>
    </source>
</evidence>
<dbReference type="GO" id="GO:0005576">
    <property type="term" value="C:extracellular region"/>
    <property type="evidence" value="ECO:0007669"/>
    <property type="project" value="UniProtKB-SubCell"/>
</dbReference>
<evidence type="ECO:0000256" key="1">
    <source>
        <dbReference type="ARBA" id="ARBA00004613"/>
    </source>
</evidence>
<dbReference type="SMART" id="SM00208">
    <property type="entry name" value="TNFR"/>
    <property type="match status" value="4"/>
</dbReference>
<evidence type="ECO:0000256" key="8">
    <source>
        <dbReference type="PROSITE-ProRule" id="PRU00206"/>
    </source>
</evidence>
<comment type="caution">
    <text evidence="8">Lacks conserved residue(s) required for the propagation of feature annotation.</text>
</comment>
<evidence type="ECO:0000256" key="4">
    <source>
        <dbReference type="ARBA" id="ARBA00022729"/>
    </source>
</evidence>
<name>A0A9Q1F9W0_SYNKA</name>
<keyword evidence="2" id="KW-0964">Secreted</keyword>
<feature type="disulfide bond" evidence="8">
    <location>
        <begin position="54"/>
        <end position="69"/>
    </location>
</feature>
<keyword evidence="11" id="KW-1185">Reference proteome</keyword>
<comment type="subcellular location">
    <subcellularLocation>
        <location evidence="1">Secreted</location>
    </subcellularLocation>
</comment>
<evidence type="ECO:0000259" key="9">
    <source>
        <dbReference type="PROSITE" id="PS50050"/>
    </source>
</evidence>
<dbReference type="GO" id="GO:0006915">
    <property type="term" value="P:apoptotic process"/>
    <property type="evidence" value="ECO:0007669"/>
    <property type="project" value="UniProtKB-KW"/>
</dbReference>
<dbReference type="Pfam" id="PF00020">
    <property type="entry name" value="TNFR_c6"/>
    <property type="match status" value="2"/>
</dbReference>
<proteinExistence type="predicted"/>
<dbReference type="InterPro" id="IPR001368">
    <property type="entry name" value="TNFR/NGFR_Cys_rich_reg"/>
</dbReference>
<dbReference type="Gene3D" id="2.10.50.10">
    <property type="entry name" value="Tumor Necrosis Factor Receptor, subunit A, domain 2"/>
    <property type="match status" value="2"/>
</dbReference>
<evidence type="ECO:0000313" key="10">
    <source>
        <dbReference type="EMBL" id="KAJ8353833.1"/>
    </source>
</evidence>
<evidence type="ECO:0000313" key="11">
    <source>
        <dbReference type="Proteomes" id="UP001152622"/>
    </source>
</evidence>
<dbReference type="OrthoDB" id="9990004at2759"/>
<feature type="disulfide bond" evidence="8">
    <location>
        <begin position="76"/>
        <end position="94"/>
    </location>
</feature>
<sequence>MFLTVVTDTTNVSVPTYQLHDLITGVTFTCDRCPPGYHKHADCTATDKTQCVPCKPRHFTQYWNYLSKCLYCNNFCGENEFVKQECSPLNNRVCECIEGYYHHHDFCTRHTKCPSGQGVELKGTAHRDTVCVKCSSGSYSAGSSGHEPCMYHTDCAALGLQTVVEGTVWHDNICASCEDLKARGVLDYFKEILPDFLAQQRIKPKKAHRFIRRLLMKCCGERLPEHTGGFDSSNILQNHFREWVKEASKKKLKELPEILRKFRLYNAADKLERKMMKAEDGANQSCSL</sequence>
<keyword evidence="6 8" id="KW-1015">Disulfide bond</keyword>
<dbReference type="Proteomes" id="UP001152622">
    <property type="component" value="Chromosome 7"/>
</dbReference>
<evidence type="ECO:0000256" key="3">
    <source>
        <dbReference type="ARBA" id="ARBA00022703"/>
    </source>
</evidence>
<organism evidence="10 11">
    <name type="scientific">Synaphobranchus kaupii</name>
    <name type="common">Kaup's arrowtooth eel</name>
    <dbReference type="NCBI Taxonomy" id="118154"/>
    <lineage>
        <taxon>Eukaryota</taxon>
        <taxon>Metazoa</taxon>
        <taxon>Chordata</taxon>
        <taxon>Craniata</taxon>
        <taxon>Vertebrata</taxon>
        <taxon>Euteleostomi</taxon>
        <taxon>Actinopterygii</taxon>
        <taxon>Neopterygii</taxon>
        <taxon>Teleostei</taxon>
        <taxon>Anguilliformes</taxon>
        <taxon>Synaphobranchidae</taxon>
        <taxon>Synaphobranchus</taxon>
    </lineage>
</organism>
<dbReference type="AlphaFoldDB" id="A0A9Q1F9W0"/>
<dbReference type="PANTHER" id="PTHR23097:SF116">
    <property type="entry name" value="TUMOR NECROSIS FACTOR RECEPTOR SUPERFAMILY MEMBER 6B"/>
    <property type="match status" value="1"/>
</dbReference>
<evidence type="ECO:0000256" key="7">
    <source>
        <dbReference type="ARBA" id="ARBA00023180"/>
    </source>
</evidence>
<dbReference type="SUPFAM" id="SSF57586">
    <property type="entry name" value="TNF receptor-like"/>
    <property type="match status" value="2"/>
</dbReference>
<feature type="repeat" description="TNFR-Cys" evidence="8">
    <location>
        <begin position="53"/>
        <end position="94"/>
    </location>
</feature>
<keyword evidence="5" id="KW-0677">Repeat</keyword>
<feature type="domain" description="TNFR-Cys" evidence="9">
    <location>
        <begin position="53"/>
        <end position="94"/>
    </location>
</feature>
<keyword evidence="7" id="KW-0325">Glycoprotein</keyword>
<keyword evidence="3" id="KW-0053">Apoptosis</keyword>
<comment type="caution">
    <text evidence="10">The sequence shown here is derived from an EMBL/GenBank/DDBJ whole genome shotgun (WGS) entry which is preliminary data.</text>
</comment>
<evidence type="ECO:0000256" key="6">
    <source>
        <dbReference type="ARBA" id="ARBA00023157"/>
    </source>
</evidence>
<dbReference type="EMBL" id="JAINUF010000007">
    <property type="protein sequence ID" value="KAJ8353833.1"/>
    <property type="molecule type" value="Genomic_DNA"/>
</dbReference>
<dbReference type="PROSITE" id="PS50050">
    <property type="entry name" value="TNFR_NGFR_2"/>
    <property type="match status" value="1"/>
</dbReference>
<dbReference type="PANTHER" id="PTHR23097">
    <property type="entry name" value="TUMOR NECROSIS FACTOR RECEPTOR SUPERFAMILY MEMBER"/>
    <property type="match status" value="1"/>
</dbReference>
<protein>
    <recommendedName>
        <fullName evidence="9">TNFR-Cys domain-containing protein</fullName>
    </recommendedName>
</protein>
<dbReference type="InterPro" id="IPR052459">
    <property type="entry name" value="TNFRSF_decoy_receptor"/>
</dbReference>
<keyword evidence="4" id="KW-0732">Signal</keyword>